<dbReference type="Proteomes" id="UP000596660">
    <property type="component" value="Unplaced"/>
</dbReference>
<dbReference type="AlphaFoldDB" id="A0A803NAM0"/>
<reference evidence="2" key="1">
    <citation type="journal article" date="2017" name="Nature">
        <title>The genome of Chenopodium quinoa.</title>
        <authorList>
            <person name="Jarvis D.E."/>
            <person name="Ho Y.S."/>
            <person name="Lightfoot D.J."/>
            <person name="Schmoeckel S.M."/>
            <person name="Li B."/>
            <person name="Borm T.J.A."/>
            <person name="Ohyanagi H."/>
            <person name="Mineta K."/>
            <person name="Michell C.T."/>
            <person name="Saber N."/>
            <person name="Kharbatia N.M."/>
            <person name="Rupper R.R."/>
            <person name="Sharp A.R."/>
            <person name="Dally N."/>
            <person name="Boughton B.A."/>
            <person name="Woo Y.H."/>
            <person name="Gao G."/>
            <person name="Schijlen E.G.W.M."/>
            <person name="Guo X."/>
            <person name="Momin A.A."/>
            <person name="Negrao S."/>
            <person name="Al-Babili S."/>
            <person name="Gehring C."/>
            <person name="Roessner U."/>
            <person name="Jung C."/>
            <person name="Murphy K."/>
            <person name="Arold S.T."/>
            <person name="Gojobori T."/>
            <person name="van der Linden C.G."/>
            <person name="van Loo E.N."/>
            <person name="Jellen E.N."/>
            <person name="Maughan P.J."/>
            <person name="Tester M."/>
        </authorList>
    </citation>
    <scope>NUCLEOTIDE SEQUENCE [LARGE SCALE GENOMIC DNA]</scope>
    <source>
        <strain evidence="2">cv. PI 614886</strain>
    </source>
</reference>
<reference evidence="2" key="2">
    <citation type="submission" date="2021-03" db="UniProtKB">
        <authorList>
            <consortium name="EnsemblPlants"/>
        </authorList>
    </citation>
    <scope>IDENTIFICATION</scope>
</reference>
<dbReference type="Gramene" id="AUR62043060-RA">
    <property type="protein sequence ID" value="AUR62043060-RA:cds"/>
    <property type="gene ID" value="AUR62043060"/>
</dbReference>
<keyword evidence="3" id="KW-1185">Reference proteome</keyword>
<name>A0A803NAM0_CHEQI</name>
<sequence length="376" mass="42990">VLLRRLDYLQISGSLRGIKASRSGAAISHLFFADDALFFLKADIENFGVMKNTIDQSCNLSGEMALVFKQAWRMHSNPQLNVSKIFRAKYKDDCFDKGRRGEMKSSMSWGARSIFKRISHLQGGLRRTIANGESIKVEHDWWVTNNVIKCKDNQLCSTEQKPVFISELLDEQGKWKVGLVWKWFSLAIAKDILAIHPLNQLQSDGWDWGPSSTRHYSLRSGYWQAQGTNTKIGGQKGPVATNDEDDDRNQRYNSNQANDELEHQRYTIIIDDAWKKIGRKHSNAWRTIVWWVIKDRGIVIDRGKIPVFATSPCQAEAKAALMALQSPSLERDNIVMLIDSMEFAQAVSDSSRARREIKQIVEEIKKMCSFIPKFCD</sequence>
<accession>A0A803NAM0</accession>
<protein>
    <submittedName>
        <fullName evidence="2">Uncharacterized protein</fullName>
    </submittedName>
</protein>
<evidence type="ECO:0000313" key="2">
    <source>
        <dbReference type="EnsemblPlants" id="AUR62043060-RA:cds"/>
    </source>
</evidence>
<evidence type="ECO:0000313" key="3">
    <source>
        <dbReference type="Proteomes" id="UP000596660"/>
    </source>
</evidence>
<feature type="region of interest" description="Disordered" evidence="1">
    <location>
        <begin position="227"/>
        <end position="257"/>
    </location>
</feature>
<dbReference type="EnsemblPlants" id="AUR62043060-RA">
    <property type="protein sequence ID" value="AUR62043060-RA:cds"/>
    <property type="gene ID" value="AUR62043060"/>
</dbReference>
<organism evidence="2 3">
    <name type="scientific">Chenopodium quinoa</name>
    <name type="common">Quinoa</name>
    <dbReference type="NCBI Taxonomy" id="63459"/>
    <lineage>
        <taxon>Eukaryota</taxon>
        <taxon>Viridiplantae</taxon>
        <taxon>Streptophyta</taxon>
        <taxon>Embryophyta</taxon>
        <taxon>Tracheophyta</taxon>
        <taxon>Spermatophyta</taxon>
        <taxon>Magnoliopsida</taxon>
        <taxon>eudicotyledons</taxon>
        <taxon>Gunneridae</taxon>
        <taxon>Pentapetalae</taxon>
        <taxon>Caryophyllales</taxon>
        <taxon>Chenopodiaceae</taxon>
        <taxon>Chenopodioideae</taxon>
        <taxon>Atripliceae</taxon>
        <taxon>Chenopodium</taxon>
    </lineage>
</organism>
<evidence type="ECO:0000256" key="1">
    <source>
        <dbReference type="SAM" id="MobiDB-lite"/>
    </source>
</evidence>
<proteinExistence type="predicted"/>